<reference key="1">
    <citation type="submission" date="2017-08" db="EMBL/GenBank/DDBJ databases">
        <title>A dynamic microbial community with high functional redundancy inhabits the cold, oxic subseafloor aquifer.</title>
        <authorList>
            <person name="Tully B.J."/>
            <person name="Wheat C.G."/>
            <person name="Glazer B.T."/>
            <person name="Huber J.A."/>
        </authorList>
    </citation>
    <scope>NUCLEOTIDE SEQUENCE [LARGE SCALE GENOMIC DNA]</scope>
</reference>
<protein>
    <recommendedName>
        <fullName evidence="1">RES domain-containing protein</fullName>
    </recommendedName>
</protein>
<dbReference type="EMBL" id="NVUS01000004">
    <property type="protein sequence ID" value="PCJ02563.1"/>
    <property type="molecule type" value="Genomic_DNA"/>
</dbReference>
<comment type="caution">
    <text evidence="2">The sequence shown here is derived from an EMBL/GenBank/DDBJ whole genome shotgun (WGS) entry which is preliminary data.</text>
</comment>
<sequence length="187" mass="21354">MVKVESRKRRDNNLMDAIESIEPVHFEESVWRIVKEGRNPIQGSRSGGRWDDGTFDVLYTSMADKGALEEMRFHLMRGQPVMPSKIKYKLFEIDLSLKKSLKLLDLDALQGLGLEISHYGRLSYQQKADEYPRSQDIGEIAHFLDYDGLVVPSARHDCLNVIAFCDQLSPEAMEIKKDHGMVIWAAA</sequence>
<dbReference type="AlphaFoldDB" id="A0A2A4Z6D8"/>
<evidence type="ECO:0000259" key="1">
    <source>
        <dbReference type="SMART" id="SM00953"/>
    </source>
</evidence>
<accession>A0A2A4Z6D8</accession>
<gene>
    <name evidence="2" type="ORF">COB13_05065</name>
</gene>
<name>A0A2A4Z6D8_9PROT</name>
<proteinExistence type="predicted"/>
<dbReference type="SMART" id="SM00953">
    <property type="entry name" value="RES"/>
    <property type="match status" value="1"/>
</dbReference>
<dbReference type="InterPro" id="IPR014914">
    <property type="entry name" value="RES_dom"/>
</dbReference>
<evidence type="ECO:0000313" key="2">
    <source>
        <dbReference type="EMBL" id="PCJ02563.1"/>
    </source>
</evidence>
<dbReference type="Pfam" id="PF08808">
    <property type="entry name" value="RES"/>
    <property type="match status" value="1"/>
</dbReference>
<feature type="domain" description="RES" evidence="1">
    <location>
        <begin position="40"/>
        <end position="179"/>
    </location>
</feature>
<organism evidence="2">
    <name type="scientific">OCS116 cluster bacterium</name>
    <dbReference type="NCBI Taxonomy" id="2030921"/>
    <lineage>
        <taxon>Bacteria</taxon>
        <taxon>Pseudomonadati</taxon>
        <taxon>Pseudomonadota</taxon>
        <taxon>Alphaproteobacteria</taxon>
        <taxon>OCS116 cluster</taxon>
    </lineage>
</organism>
<reference evidence="2" key="2">
    <citation type="journal article" date="2018" name="ISME J.">
        <title>A dynamic microbial community with high functional redundancy inhabits the cold, oxic subseafloor aquifer.</title>
        <authorList>
            <person name="Tully B.J."/>
            <person name="Wheat C.G."/>
            <person name="Glazer B.T."/>
            <person name="Huber J.A."/>
        </authorList>
    </citation>
    <scope>NUCLEOTIDE SEQUENCE</scope>
    <source>
        <strain evidence="2">NORP83</strain>
    </source>
</reference>